<evidence type="ECO:0000313" key="2">
    <source>
        <dbReference type="EMBL" id="GAV56417.1"/>
    </source>
</evidence>
<dbReference type="Proteomes" id="UP000187013">
    <property type="component" value="Unassembled WGS sequence"/>
</dbReference>
<feature type="transmembrane region" description="Helical" evidence="1">
    <location>
        <begin position="61"/>
        <end position="82"/>
    </location>
</feature>
<keyword evidence="1" id="KW-0472">Membrane</keyword>
<dbReference type="EMBL" id="BDGX01000064">
    <property type="protein sequence ID" value="GAV56417.1"/>
    <property type="molecule type" value="Genomic_DNA"/>
</dbReference>
<feature type="transmembrane region" description="Helical" evidence="1">
    <location>
        <begin position="32"/>
        <end position="49"/>
    </location>
</feature>
<dbReference type="AlphaFoldDB" id="A0A1Q3AKX9"/>
<dbReference type="eggNOG" id="ENOG502SAGH">
    <property type="taxonomic scope" value="Eukaryota"/>
</dbReference>
<accession>A0A1Q3AKX9</accession>
<reference evidence="2 3" key="1">
    <citation type="submission" date="2016-08" db="EMBL/GenBank/DDBJ databases">
        <title>Draft genome sequence of allopolyploid Zygosaccharomyces rouxii.</title>
        <authorList>
            <person name="Watanabe J."/>
            <person name="Uehara K."/>
            <person name="Mogi Y."/>
            <person name="Tsukioka Y."/>
        </authorList>
    </citation>
    <scope>NUCLEOTIDE SEQUENCE [LARGE SCALE GENOMIC DNA]</scope>
    <source>
        <strain evidence="2 3">NBRC 110957</strain>
    </source>
</reference>
<keyword evidence="1" id="KW-0812">Transmembrane</keyword>
<dbReference type="Pfam" id="PF00674">
    <property type="entry name" value="DUP"/>
    <property type="match status" value="2"/>
</dbReference>
<dbReference type="InterPro" id="IPR001142">
    <property type="entry name" value="DUP/COS"/>
</dbReference>
<evidence type="ECO:0000256" key="1">
    <source>
        <dbReference type="SAM" id="Phobius"/>
    </source>
</evidence>
<organism evidence="2 3">
    <name type="scientific">Zygosaccharomyces rouxii</name>
    <dbReference type="NCBI Taxonomy" id="4956"/>
    <lineage>
        <taxon>Eukaryota</taxon>
        <taxon>Fungi</taxon>
        <taxon>Dikarya</taxon>
        <taxon>Ascomycota</taxon>
        <taxon>Saccharomycotina</taxon>
        <taxon>Saccharomycetes</taxon>
        <taxon>Saccharomycetales</taxon>
        <taxon>Saccharomycetaceae</taxon>
        <taxon>Zygosaccharomyces</taxon>
    </lineage>
</organism>
<protein>
    <submittedName>
        <fullName evidence="2">Uncharacterized protein</fullName>
    </submittedName>
</protein>
<sequence length="351" mass="41686">MESDKESQRPVLPKDLFRNGLTWILYEIFKHYFPSVVSCTFCVITWVAFSMDAFYQNVPGLYMIGRVVFESAINFPLGWLYYSKSHPDTTLLVQQVLKSNPGLDIEKWDEIANRLNSSFYQEHIWNTPYFFYDGQQGQLAFRDNVLRPYLEGKFEDISDKDKIQSAKFYLQSINENFKLSLKDNLPESFLNSELPRDTYRNKSMLHSRHLFMGIIFLRRQYQILLGIVMGLFQKSFFSLFCCIFWDQIFSRDNWSFYWLVYPEMGIMQGIKFLAIITKVSPGEELDKWDQIARYMNQYLSEEYKHLPNNKFFDGKHCLDCYQACFKPLSVGNSLVYGELKEIVEFTKRRVE</sequence>
<keyword evidence="1" id="KW-1133">Transmembrane helix</keyword>
<dbReference type="OrthoDB" id="4037681at2759"/>
<proteinExistence type="predicted"/>
<name>A0A1Q3AKX9_ZYGRO</name>
<gene>
    <name evidence="2" type="ORF">ZYGR_0BL00100</name>
</gene>
<comment type="caution">
    <text evidence="2">The sequence shown here is derived from an EMBL/GenBank/DDBJ whole genome shotgun (WGS) entry which is preliminary data.</text>
</comment>
<evidence type="ECO:0000313" key="3">
    <source>
        <dbReference type="Proteomes" id="UP000187013"/>
    </source>
</evidence>